<dbReference type="PANTHER" id="PTHR14845:SF3">
    <property type="entry name" value="COILED-COIL DOMAIN CONTAINING 121, RETROGENE 1"/>
    <property type="match status" value="1"/>
</dbReference>
<evidence type="ECO:0000256" key="1">
    <source>
        <dbReference type="ARBA" id="ARBA00023054"/>
    </source>
</evidence>
<feature type="region of interest" description="Disordered" evidence="3">
    <location>
        <begin position="64"/>
        <end position="215"/>
    </location>
</feature>
<evidence type="ECO:0000256" key="3">
    <source>
        <dbReference type="SAM" id="MobiDB-lite"/>
    </source>
</evidence>
<evidence type="ECO:0000313" key="6">
    <source>
        <dbReference type="Proteomes" id="UP000002280"/>
    </source>
</evidence>
<protein>
    <submittedName>
        <fullName evidence="5">Uncharacterized LOC103100089</fullName>
    </submittedName>
</protein>
<dbReference type="eggNOG" id="ENOG502RXQ4">
    <property type="taxonomic scope" value="Eukaryota"/>
</dbReference>
<reference evidence="5" key="3">
    <citation type="submission" date="2025-09" db="UniProtKB">
        <authorList>
            <consortium name="Ensembl"/>
        </authorList>
    </citation>
    <scope>IDENTIFICATION</scope>
</reference>
<feature type="coiled-coil region" evidence="2">
    <location>
        <begin position="638"/>
        <end position="679"/>
    </location>
</feature>
<reference evidence="5 6" key="1">
    <citation type="journal article" date="2007" name="Nature">
        <title>Genome of the marsupial Monodelphis domestica reveals innovation in non-coding sequences.</title>
        <authorList>
            <person name="Mikkelsen T.S."/>
            <person name="Wakefield M.J."/>
            <person name="Aken B."/>
            <person name="Amemiya C.T."/>
            <person name="Chang J.L."/>
            <person name="Duke S."/>
            <person name="Garber M."/>
            <person name="Gentles A.J."/>
            <person name="Goodstadt L."/>
            <person name="Heger A."/>
            <person name="Jurka J."/>
            <person name="Kamal M."/>
            <person name="Mauceli E."/>
            <person name="Searle S.M."/>
            <person name="Sharpe T."/>
            <person name="Baker M.L."/>
            <person name="Batzer M.A."/>
            <person name="Benos P.V."/>
            <person name="Belov K."/>
            <person name="Clamp M."/>
            <person name="Cook A."/>
            <person name="Cuff J."/>
            <person name="Das R."/>
            <person name="Davidow L."/>
            <person name="Deakin J.E."/>
            <person name="Fazzari M.J."/>
            <person name="Glass J.L."/>
            <person name="Grabherr M."/>
            <person name="Greally J.M."/>
            <person name="Gu W."/>
            <person name="Hore T.A."/>
            <person name="Huttley G.A."/>
            <person name="Kleber M."/>
            <person name="Jirtle R.L."/>
            <person name="Koina E."/>
            <person name="Lee J.T."/>
            <person name="Mahony S."/>
            <person name="Marra M.A."/>
            <person name="Miller R.D."/>
            <person name="Nicholls R.D."/>
            <person name="Oda M."/>
            <person name="Papenfuss A.T."/>
            <person name="Parra Z.E."/>
            <person name="Pollock D.D."/>
            <person name="Ray D.A."/>
            <person name="Schein J.E."/>
            <person name="Speed T.P."/>
            <person name="Thompson K."/>
            <person name="VandeBerg J.L."/>
            <person name="Wade C.M."/>
            <person name="Walker J.A."/>
            <person name="Waters P.D."/>
            <person name="Webber C."/>
            <person name="Weidman J.R."/>
            <person name="Xie X."/>
            <person name="Zody M.C."/>
            <person name="Baldwin J."/>
            <person name="Abdouelleil A."/>
            <person name="Abdulkadir J."/>
            <person name="Abebe A."/>
            <person name="Abera B."/>
            <person name="Abreu J."/>
            <person name="Acer S.C."/>
            <person name="Aftuck L."/>
            <person name="Alexander A."/>
            <person name="An P."/>
            <person name="Anderson E."/>
            <person name="Anderson S."/>
            <person name="Arachi H."/>
            <person name="Azer M."/>
            <person name="Bachantsang P."/>
            <person name="Barry A."/>
            <person name="Bayul T."/>
            <person name="Berlin A."/>
            <person name="Bessette D."/>
            <person name="Bloom T."/>
            <person name="Bloom T."/>
            <person name="Boguslavskiy L."/>
            <person name="Bonnet C."/>
            <person name="Boukhgalter B."/>
            <person name="Bourzgui I."/>
            <person name="Brown A."/>
            <person name="Cahill P."/>
            <person name="Channer S."/>
            <person name="Cheshatsang Y."/>
            <person name="Chuda L."/>
            <person name="Citroen M."/>
            <person name="Collymore A."/>
            <person name="Cooke P."/>
            <person name="Costello M."/>
            <person name="D'Aco K."/>
            <person name="Daza R."/>
            <person name="De Haan G."/>
            <person name="DeGray S."/>
            <person name="DeMaso C."/>
            <person name="Dhargay N."/>
            <person name="Dooley K."/>
            <person name="Dooley E."/>
            <person name="Doricent M."/>
            <person name="Dorje P."/>
            <person name="Dorjee K."/>
            <person name="Dupes A."/>
            <person name="Elong R."/>
            <person name="Falk J."/>
            <person name="Farina A."/>
            <person name="Faro S."/>
            <person name="Ferguson D."/>
            <person name="Fisher S."/>
            <person name="Foley C.D."/>
            <person name="Franke A."/>
            <person name="Friedrich D."/>
            <person name="Gadbois L."/>
            <person name="Gearin G."/>
            <person name="Gearin C.R."/>
            <person name="Giannoukos G."/>
            <person name="Goode T."/>
            <person name="Graham J."/>
            <person name="Grandbois E."/>
            <person name="Grewal S."/>
            <person name="Gyaltsen K."/>
            <person name="Hafez N."/>
            <person name="Hagos B."/>
            <person name="Hall J."/>
            <person name="Henson C."/>
            <person name="Hollinger A."/>
            <person name="Honan T."/>
            <person name="Huard M.D."/>
            <person name="Hughes L."/>
            <person name="Hurhula B."/>
            <person name="Husby M.E."/>
            <person name="Kamat A."/>
            <person name="Kanga B."/>
            <person name="Kashin S."/>
            <person name="Khazanovich D."/>
            <person name="Kisner P."/>
            <person name="Lance K."/>
            <person name="Lara M."/>
            <person name="Lee W."/>
            <person name="Lennon N."/>
            <person name="Letendre F."/>
            <person name="LeVine R."/>
            <person name="Lipovsky A."/>
            <person name="Liu X."/>
            <person name="Liu J."/>
            <person name="Liu S."/>
            <person name="Lokyitsang T."/>
            <person name="Lokyitsang Y."/>
            <person name="Lubonja R."/>
            <person name="Lui A."/>
            <person name="MacDonald P."/>
            <person name="Magnisalis V."/>
            <person name="Maru K."/>
            <person name="Matthews C."/>
            <person name="McCusker W."/>
            <person name="McDonough S."/>
            <person name="Mehta T."/>
            <person name="Meldrim J."/>
            <person name="Meneus L."/>
            <person name="Mihai O."/>
            <person name="Mihalev A."/>
            <person name="Mihova T."/>
            <person name="Mittelman R."/>
            <person name="Mlenga V."/>
            <person name="Montmayeur A."/>
            <person name="Mulrain L."/>
            <person name="Navidi A."/>
            <person name="Naylor J."/>
            <person name="Negash T."/>
            <person name="Nguyen T."/>
            <person name="Nguyen N."/>
            <person name="Nicol R."/>
            <person name="Norbu C."/>
            <person name="Norbu N."/>
            <person name="Novod N."/>
            <person name="O'Neill B."/>
            <person name="Osman S."/>
            <person name="Markiewicz E."/>
            <person name="Oyono O.L."/>
            <person name="Patti C."/>
            <person name="Phunkhang P."/>
            <person name="Pierre F."/>
            <person name="Priest M."/>
            <person name="Raghuraman S."/>
            <person name="Rege F."/>
            <person name="Reyes R."/>
            <person name="Rise C."/>
            <person name="Rogov P."/>
            <person name="Ross K."/>
            <person name="Ryan E."/>
            <person name="Settipalli S."/>
            <person name="Shea T."/>
            <person name="Sherpa N."/>
            <person name="Shi L."/>
            <person name="Shih D."/>
            <person name="Sparrow T."/>
            <person name="Spaulding J."/>
            <person name="Stalker J."/>
            <person name="Stange-Thomann N."/>
            <person name="Stavropoulos S."/>
            <person name="Stone C."/>
            <person name="Strader C."/>
            <person name="Tesfaye S."/>
            <person name="Thomson T."/>
            <person name="Thoulutsang Y."/>
            <person name="Thoulutsang D."/>
            <person name="Topham K."/>
            <person name="Topping I."/>
            <person name="Tsamla T."/>
            <person name="Vassiliev H."/>
            <person name="Vo A."/>
            <person name="Wangchuk T."/>
            <person name="Wangdi T."/>
            <person name="Weiand M."/>
            <person name="Wilkinson J."/>
            <person name="Wilson A."/>
            <person name="Yadav S."/>
            <person name="Young G."/>
            <person name="Yu Q."/>
            <person name="Zembek L."/>
            <person name="Zhong D."/>
            <person name="Zimmer A."/>
            <person name="Zwirko Z."/>
            <person name="Jaffe D.B."/>
            <person name="Alvarez P."/>
            <person name="Brockman W."/>
            <person name="Butler J."/>
            <person name="Chin C."/>
            <person name="Gnerre S."/>
            <person name="MacCallum I."/>
            <person name="Graves J.A."/>
            <person name="Ponting C.P."/>
            <person name="Breen M."/>
            <person name="Samollow P.B."/>
            <person name="Lander E.S."/>
            <person name="Lindblad-Toh K."/>
        </authorList>
    </citation>
    <scope>NUCLEOTIDE SEQUENCE [LARGE SCALE GENOMIC DNA]</scope>
</reference>
<dbReference type="InParanoid" id="F7BI16"/>
<dbReference type="Proteomes" id="UP000002280">
    <property type="component" value="Chromosome 1"/>
</dbReference>
<accession>F7BI16</accession>
<evidence type="ECO:0000256" key="2">
    <source>
        <dbReference type="SAM" id="Coils"/>
    </source>
</evidence>
<keyword evidence="6" id="KW-1185">Reference proteome</keyword>
<feature type="compositionally biased region" description="Basic and acidic residues" evidence="3">
    <location>
        <begin position="149"/>
        <end position="167"/>
    </location>
</feature>
<dbReference type="PANTHER" id="PTHR14845">
    <property type="entry name" value="COILED-COIL DOMAIN-CONTAINING 166"/>
    <property type="match status" value="1"/>
</dbReference>
<dbReference type="GeneID" id="103100089"/>
<dbReference type="STRING" id="13616.ENSMODP00000028956"/>
<feature type="domain" description="DUF4515" evidence="4">
    <location>
        <begin position="485"/>
        <end position="686"/>
    </location>
</feature>
<dbReference type="Ensembl" id="ENSMODT00000030534.2">
    <property type="protein sequence ID" value="ENSMODP00000028956.2"/>
    <property type="gene ID" value="ENSMODG00000023217.2"/>
</dbReference>
<feature type="compositionally biased region" description="Basic and acidic residues" evidence="3">
    <location>
        <begin position="105"/>
        <end position="120"/>
    </location>
</feature>
<evidence type="ECO:0000259" key="4">
    <source>
        <dbReference type="Pfam" id="PF14988"/>
    </source>
</evidence>
<name>F7BI16_MONDO</name>
<feature type="region of interest" description="Disordered" evidence="3">
    <location>
        <begin position="1"/>
        <end position="44"/>
    </location>
</feature>
<reference evidence="5" key="2">
    <citation type="submission" date="2025-08" db="UniProtKB">
        <authorList>
            <consortium name="Ensembl"/>
        </authorList>
    </citation>
    <scope>IDENTIFICATION</scope>
</reference>
<sequence>MTLGGPSRVPTSGAELGAGPQTWEEMGAMRPPLPRESQPKHKTSYFSPFSCPLSLCKKQSEIVLEGRKSQPASRESEARSKRASVLKARAPESQASKASVAHPRKASDQKSLEKSLESRSRVRKSPGRSGSILKRRLQTLEAARSRAGPKLEFKRSEESKGRPEKDVSAPQPETGAEFKKKPYPRQTKPVPQPKLIESLDLSLPKSKTLGSKDNEIPDLSTVVNQARLEEKLRLSLSAKSRLSLSAKSRLSLSAKSRLSLSARSHLGPWAKSWIESPKSSEDESGEDDSDGILSSKVAAVTATSKKCLGKGEYCVLCTGPKLPGKVKSSEHASPGQVQDRVPPVGIYMDTCWLPRSFRKEELMRSQFPRGFTSLASTPTSPVYNIQHFWDRHLSTLGRFTQSPKITLQNLPHTVAFLTSSKRLQQLLKAQEELEKKMQRELTTKAQVEQEMIKLNGELNRTRAQRKQLIEDHYHIQNEIKPFLSDNSMLMGYLPDPTKKTQVAPIKVWDQHTQQQDQIKLEQQQLISRYESNMLNLQEELLQQEVLQAQLKKKIQGLNARKIVQLTQEEQIKSLQMLEPLVQKEAEEQLRRAQGSLIAEWKALKHQLCDIQLLLEKSKTGKYNHILEQAADKSIVNFARHLQGESEHLHKEINQLIREAQEVEAQRIRLRRQKQQLQLEECCLESLKRGRKLKLTRANPYQKGQISPKTILAPLRSTKPRLNPS</sequence>
<dbReference type="HOGENOM" id="CLU_1075823_0_0_1"/>
<dbReference type="Bgee" id="ENSMODG00000023217">
    <property type="expression patterns" value="Expressed in testis and 17 other cell types or tissues"/>
</dbReference>
<organism evidence="5 6">
    <name type="scientific">Monodelphis domestica</name>
    <name type="common">Gray short-tailed opossum</name>
    <dbReference type="NCBI Taxonomy" id="13616"/>
    <lineage>
        <taxon>Eukaryota</taxon>
        <taxon>Metazoa</taxon>
        <taxon>Chordata</taxon>
        <taxon>Craniata</taxon>
        <taxon>Vertebrata</taxon>
        <taxon>Euteleostomi</taxon>
        <taxon>Mammalia</taxon>
        <taxon>Metatheria</taxon>
        <taxon>Didelphimorphia</taxon>
        <taxon>Didelphidae</taxon>
        <taxon>Monodelphis</taxon>
    </lineage>
</organism>
<dbReference type="AlphaFoldDB" id="F7BI16"/>
<dbReference type="Pfam" id="PF14988">
    <property type="entry name" value="DUF4515"/>
    <property type="match status" value="1"/>
</dbReference>
<evidence type="ECO:0000313" key="5">
    <source>
        <dbReference type="Ensembl" id="ENSMODP00000028956.2"/>
    </source>
</evidence>
<dbReference type="InterPro" id="IPR032777">
    <property type="entry name" value="DUF4515"/>
</dbReference>
<keyword evidence="1 2" id="KW-0175">Coiled coil</keyword>
<feature type="coiled-coil region" evidence="2">
    <location>
        <begin position="519"/>
        <end position="553"/>
    </location>
</feature>
<feature type="compositionally biased region" description="Basic and acidic residues" evidence="3">
    <location>
        <begin position="64"/>
        <end position="80"/>
    </location>
</feature>
<proteinExistence type="predicted"/>
<dbReference type="GeneTree" id="ENSGT00940000163171"/>
<dbReference type="KEGG" id="mdo:103100089"/>
<dbReference type="OrthoDB" id="9451391at2759"/>
<feature type="coiled-coil region" evidence="2">
    <location>
        <begin position="420"/>
        <end position="471"/>
    </location>
</feature>